<feature type="domain" description="DNA polymerase epsilon catalytic subunit A C-terminal" evidence="23">
    <location>
        <begin position="1521"/>
        <end position="1908"/>
    </location>
</feature>
<comment type="function">
    <text evidence="19 21">DNA polymerase II participates in chromosomal DNA replication.</text>
</comment>
<dbReference type="Pfam" id="PF23250">
    <property type="entry name" value="zf_DPOE_2"/>
    <property type="match status" value="1"/>
</dbReference>
<dbReference type="Gene3D" id="1.10.132.60">
    <property type="entry name" value="DNA polymerase family B, C-terminal domain"/>
    <property type="match status" value="1"/>
</dbReference>
<dbReference type="Pfam" id="PF22912">
    <property type="entry name" value="zf-DPOE"/>
    <property type="match status" value="1"/>
</dbReference>
<dbReference type="InterPro" id="IPR055191">
    <property type="entry name" value="POL2_thumb"/>
</dbReference>
<keyword evidence="8 21" id="KW-0235">DNA replication</keyword>
<dbReference type="CDD" id="cd05779">
    <property type="entry name" value="DNA_polB_epsilon_exo"/>
    <property type="match status" value="1"/>
</dbReference>
<dbReference type="FunFam" id="1.10.287.690:FF:000005">
    <property type="entry name" value="DNA polymerase epsilon catalytic subunit"/>
    <property type="match status" value="1"/>
</dbReference>
<keyword evidence="15 21" id="KW-0238">DNA-binding</keyword>
<dbReference type="SUPFAM" id="SSF53098">
    <property type="entry name" value="Ribonuclease H-like"/>
    <property type="match status" value="1"/>
</dbReference>
<evidence type="ECO:0000256" key="13">
    <source>
        <dbReference type="ARBA" id="ARBA00023004"/>
    </source>
</evidence>
<dbReference type="SMART" id="SM01159">
    <property type="entry name" value="DUF1744"/>
    <property type="match status" value="1"/>
</dbReference>
<dbReference type="GO" id="GO:0000278">
    <property type="term" value="P:mitotic cell cycle"/>
    <property type="evidence" value="ECO:0007669"/>
    <property type="project" value="TreeGrafter"/>
</dbReference>
<evidence type="ECO:0000256" key="6">
    <source>
        <dbReference type="ARBA" id="ARBA00022679"/>
    </source>
</evidence>
<dbReference type="InterPro" id="IPR043502">
    <property type="entry name" value="DNA/RNA_pol_sf"/>
</dbReference>
<evidence type="ECO:0000256" key="16">
    <source>
        <dbReference type="ARBA" id="ARBA00023128"/>
    </source>
</evidence>
<dbReference type="InterPro" id="IPR054475">
    <property type="entry name" value="Znf-DPOE"/>
</dbReference>
<comment type="cofactor">
    <cofactor evidence="1 21">
        <name>[4Fe-4S] cluster</name>
        <dbReference type="ChEBI" id="CHEBI:49883"/>
    </cofactor>
</comment>
<keyword evidence="14 21" id="KW-0411">Iron-sulfur</keyword>
<accession>A0A6V8QR71</accession>
<sequence length="2217" mass="253671">MPNTSLRRPAKGYKRGGKVAYHGQKTRTFAASSRAEGTSADEKWERTRLAQSIDDKMGFARYESGKRKEGWLVNVQPTSIEDERIPGGRAALDCYFIELDGSTFKATVEYDPYFIIAVKKGRESEVEEWVKRVPGGGVVKSVRRMEKEDLSMPNHLMGYRRTFIELKFANVSDLMSARRDIMPIAEKNRKNMNAMDAYAEVATMSGDFDLFDNDLRDDERNASNSISEASDFIVDIREYDVPYHVRVMIDLDIRAGKWYFVEAKHGVTKIIPNEERSLPADPVVMAYDIETSKLPLKFPDAATDQIMMISYMIDGQGFLITNREIISEDIGDFDYTPKPEYPGPFMIFNEPDEKAVIERFFLHIKEARPTVIATYNGDFFDWPFVEARASINGIDMYQEIGWKRDSEDQFKCNYSVHMDCFHWVNRDSYLPQGSRGLKAVTVAKLGYDPDELDPELMTPYAQERPQTLAEYSVSDAVATYYLYMKYVHPFIFSLCTILPLGGDDVLRKGTGTLCEMLLMVQAYQKEIVLPNKHVTPKEAFWDGHLLDSETYVGGHVESIEAGVFRSDIPVNFAVDPGAVDELLRDLDNALNFVITVEEHKSLDDVTNYDEVKQQIKSKLEALKETPNRNERPLIYHLDVASMYPNIMTTNRLQPDSMISESDCAACDFNRPGKTCDRRLPWAWRGEYIPAKRDEYNMIRHALENEKFPGKTPYAPPRTFQDLTTDEQATLVRKRLQLYSQKVYHKIHDSTTIVREAIICQRENPFYINTVRDFRDRRYDYKGKAKVWKGKTEALKSSGAPGNEIDDAKKMIILYDSLQLAHKVILNSFYGYVMRKGSRWYSMEMAGVTCLTGATIIQLARQLVERLGRPLELDTDGIWCMLPATFPENFAFKLKNGKKLNISYPCVMLNHLVHDKFTNHQYQTLVDPKTHKYETHSDNSIFFEVDGPYRAMILPTSKEEDKNLKKRYAVFNDDGSLAELKGFEVKRRGELKLIKIFQQQIFKFFLEGEDLTQCYNAVAKVANQWLDVLDNKGSTLADEELMELISENRSMSKTLEEYGSQKSTSITTARRLADFLGEQMVKDKGLNCKFIICSRPRNAPVTERAVPVAIFSAEETVKRTYLKKWLKEEPADTDPRALLDWDYYSERLGSVIQKLITIPAALQKVRNPVPRVPHPDWLQRRINIKDDKMKQKKLTDLFSSKEPLADITNINRAEDMEDFGAKLLKPKQLGALIASSQPQAASQKRKSPEPAEDPNPMAALSGNMPDPSDDYVGFLEYQKKKWKLQKQARIRRRQLFGERRSNANSNIQQTFMKQAHFTFMNTWQLLHLKATDTPGIVTAHVLIDAKIHTLKINVPRQVFLNLKKEELPDVEIAGCEVEQVNYTLPNGHQSKHLFKLTVPEDVYFNEAEKFSLLFNHPSVEGVYEKQVPLNIRAVLRLGNLCTIDEEQEAVLGKGLEQGFDLMGLKRPVKTRTYLESSPLAYIYISHITAGDRQIFGLFSTTSDQAYVVILQKGRDSGSDLPNITRMYSELLAKRAGEAAGTNWQDCFRYQEKITFKITQVTTRRKAHLEIADVVRKLRKDEARPQMMVIQSSQHNLLVHDVPILGEFPVLPLKYDASDSSLPPLGWQAVVARRLVGHYLGLGSWILHLTALARYGDVPLCNLERDDPRFLIDIAYARRLQANGVVLWWSPDPRPDHAGYEKDDITGSLETVKMPSINNPGTFSSVCIDLDIRNLTINTILTSSLINELEGAESISFNPTADGSEILASENGFANAGVLVLREMVKAWWTEACKGSTMADVLVQHLVRWVENPDSFMYDRALHYYVQMMSRKAFQQLMSDFRRVGSQVIFASANRLILQTTKAEVGNAYAYSQYIIKSIKSKSLFHFIDLEIKEYWDYLVWYDEFNYGGRACQVVAESEEQDLETIMHWQMATFLPVRLQPIFQDWVIEFIQLMHKLKRPENNDPDSTPRLTQLPNRKQESDGDTQIILGKAFEKPMKKVIVGLINQQKRELMHPELAEDYSFPTLPGSHLPLRNPILELVKSIMQVLSLDKNITLEARLLRKELLALFEIREFSKEGTFTNPSESLKLLQVSCDSCTMTRDLDLCRDEDLFSSSGENGGQSWQCGFCNTEYDRVSIEERLLAMVEGWTTEWACQDLKCERCGALRVNDFMEHCTCSGGWKEVLSRDEIVRKLAVMKRVAKYYGLRMLGNVVGGLSEAL</sequence>
<dbReference type="CDD" id="cd05535">
    <property type="entry name" value="POLBc_epsilon"/>
    <property type="match status" value="1"/>
</dbReference>
<keyword evidence="17 21" id="KW-0539">Nucleus</keyword>
<evidence type="ECO:0000256" key="2">
    <source>
        <dbReference type="ARBA" id="ARBA00004123"/>
    </source>
</evidence>
<dbReference type="FunFam" id="3.90.1600.10:FF:000006">
    <property type="entry name" value="DNA polymerase epsilon catalytic subunit"/>
    <property type="match status" value="1"/>
</dbReference>
<evidence type="ECO:0000256" key="4">
    <source>
        <dbReference type="ARBA" id="ARBA00005755"/>
    </source>
</evidence>
<evidence type="ECO:0000256" key="9">
    <source>
        <dbReference type="ARBA" id="ARBA00022723"/>
    </source>
</evidence>
<dbReference type="Gene3D" id="3.90.1600.10">
    <property type="entry name" value="Palm domain of DNA polymerase"/>
    <property type="match status" value="1"/>
</dbReference>
<evidence type="ECO:0000256" key="11">
    <source>
        <dbReference type="ARBA" id="ARBA00022833"/>
    </source>
</evidence>
<dbReference type="InterPro" id="IPR042087">
    <property type="entry name" value="DNA_pol_B_thumb"/>
</dbReference>
<protein>
    <recommendedName>
        <fullName evidence="21">DNA polymerase epsilon catalytic subunit</fullName>
        <ecNumber evidence="21">2.7.7.7</ecNumber>
    </recommendedName>
</protein>
<dbReference type="SUPFAM" id="SSF56672">
    <property type="entry name" value="DNA/RNA polymerases"/>
    <property type="match status" value="1"/>
</dbReference>
<evidence type="ECO:0000256" key="15">
    <source>
        <dbReference type="ARBA" id="ARBA00023125"/>
    </source>
</evidence>
<keyword evidence="11 21" id="KW-0862">Zinc</keyword>
<dbReference type="EMBL" id="BLZH01000004">
    <property type="protein sequence ID" value="GFP54890.1"/>
    <property type="molecule type" value="Genomic_DNA"/>
</dbReference>
<evidence type="ECO:0000313" key="24">
    <source>
        <dbReference type="EMBL" id="GFP54890.1"/>
    </source>
</evidence>
<keyword evidence="9 21" id="KW-0479">Metal-binding</keyword>
<dbReference type="InterPro" id="IPR006172">
    <property type="entry name" value="DNA-dir_DNA_pol_B"/>
</dbReference>
<reference evidence="24 25" key="1">
    <citation type="submission" date="2020-07" db="EMBL/GenBank/DDBJ databases">
        <title>Trichoderma asperellum IC-1 whole genome shotgun sequence.</title>
        <authorList>
            <person name="Kanamasa S."/>
            <person name="Takahashi H."/>
        </authorList>
    </citation>
    <scope>NUCLEOTIDE SEQUENCE [LARGE SCALE GENOMIC DNA]</scope>
    <source>
        <strain evidence="24 25">IC-1</strain>
    </source>
</reference>
<dbReference type="PANTHER" id="PTHR10670:SF0">
    <property type="entry name" value="DNA POLYMERASE EPSILON CATALYTIC SUBUNIT A"/>
    <property type="match status" value="1"/>
</dbReference>
<keyword evidence="16" id="KW-0496">Mitochondrion</keyword>
<dbReference type="EC" id="2.7.7.7" evidence="21"/>
<dbReference type="GO" id="GO:0000166">
    <property type="term" value="F:nucleotide binding"/>
    <property type="evidence" value="ECO:0007669"/>
    <property type="project" value="InterPro"/>
</dbReference>
<evidence type="ECO:0000313" key="25">
    <source>
        <dbReference type="Proteomes" id="UP000517252"/>
    </source>
</evidence>
<organism evidence="24 25">
    <name type="scientific">Trichoderma asperellum</name>
    <name type="common">Filamentous fungus</name>
    <dbReference type="NCBI Taxonomy" id="101201"/>
    <lineage>
        <taxon>Eukaryota</taxon>
        <taxon>Fungi</taxon>
        <taxon>Dikarya</taxon>
        <taxon>Ascomycota</taxon>
        <taxon>Pezizomycotina</taxon>
        <taxon>Sordariomycetes</taxon>
        <taxon>Hypocreomycetidae</taxon>
        <taxon>Hypocreales</taxon>
        <taxon>Hypocreaceae</taxon>
        <taxon>Trichoderma</taxon>
    </lineage>
</organism>
<dbReference type="InterPro" id="IPR012337">
    <property type="entry name" value="RNaseH-like_sf"/>
</dbReference>
<dbReference type="SMART" id="SM00486">
    <property type="entry name" value="POLBc"/>
    <property type="match status" value="1"/>
</dbReference>
<evidence type="ECO:0000256" key="8">
    <source>
        <dbReference type="ARBA" id="ARBA00022705"/>
    </source>
</evidence>
<dbReference type="InterPro" id="IPR013697">
    <property type="entry name" value="DNA_pol_e_suA_C"/>
</dbReference>
<evidence type="ECO:0000256" key="5">
    <source>
        <dbReference type="ARBA" id="ARBA00022485"/>
    </source>
</evidence>
<dbReference type="GO" id="GO:0045004">
    <property type="term" value="P:DNA replication proofreading"/>
    <property type="evidence" value="ECO:0007669"/>
    <property type="project" value="TreeGrafter"/>
</dbReference>
<evidence type="ECO:0000256" key="21">
    <source>
        <dbReference type="RuleBase" id="RU365029"/>
    </source>
</evidence>
<dbReference type="GO" id="GO:0008310">
    <property type="term" value="F:single-stranded DNA 3'-5' DNA exonuclease activity"/>
    <property type="evidence" value="ECO:0007669"/>
    <property type="project" value="TreeGrafter"/>
</dbReference>
<evidence type="ECO:0000256" key="7">
    <source>
        <dbReference type="ARBA" id="ARBA00022695"/>
    </source>
</evidence>
<dbReference type="GO" id="GO:0008622">
    <property type="term" value="C:epsilon DNA polymerase complex"/>
    <property type="evidence" value="ECO:0007669"/>
    <property type="project" value="InterPro"/>
</dbReference>
<keyword evidence="13 21" id="KW-0408">Iron</keyword>
<dbReference type="Pfam" id="PF08490">
    <property type="entry name" value="DUF1744"/>
    <property type="match status" value="1"/>
</dbReference>
<comment type="catalytic activity">
    <reaction evidence="18 21">
        <text>DNA(n) + a 2'-deoxyribonucleoside 5'-triphosphate = DNA(n+1) + diphosphate</text>
        <dbReference type="Rhea" id="RHEA:22508"/>
        <dbReference type="Rhea" id="RHEA-COMP:17339"/>
        <dbReference type="Rhea" id="RHEA-COMP:17340"/>
        <dbReference type="ChEBI" id="CHEBI:33019"/>
        <dbReference type="ChEBI" id="CHEBI:61560"/>
        <dbReference type="ChEBI" id="CHEBI:173112"/>
        <dbReference type="EC" id="2.7.7.7"/>
    </reaction>
</comment>
<dbReference type="GO" id="GO:0003677">
    <property type="term" value="F:DNA binding"/>
    <property type="evidence" value="ECO:0007669"/>
    <property type="project" value="UniProtKB-KW"/>
</dbReference>
<feature type="region of interest" description="Disordered" evidence="22">
    <location>
        <begin position="1957"/>
        <end position="1980"/>
    </location>
</feature>
<keyword evidence="12 21" id="KW-0239">DNA-directed DNA polymerase</keyword>
<evidence type="ECO:0000256" key="3">
    <source>
        <dbReference type="ARBA" id="ARBA00004173"/>
    </source>
</evidence>
<dbReference type="GO" id="GO:0006272">
    <property type="term" value="P:leading strand elongation"/>
    <property type="evidence" value="ECO:0007669"/>
    <property type="project" value="TreeGrafter"/>
</dbReference>
<dbReference type="Gene3D" id="3.30.342.10">
    <property type="entry name" value="DNA Polymerase, chain B, domain 1"/>
    <property type="match status" value="1"/>
</dbReference>
<keyword evidence="10 21" id="KW-0863">Zinc-finger</keyword>
<dbReference type="GO" id="GO:0003887">
    <property type="term" value="F:DNA-directed DNA polymerase activity"/>
    <property type="evidence" value="ECO:0007669"/>
    <property type="project" value="UniProtKB-KW"/>
</dbReference>
<evidence type="ECO:0000256" key="20">
    <source>
        <dbReference type="ARBA" id="ARBA00065544"/>
    </source>
</evidence>
<evidence type="ECO:0000256" key="14">
    <source>
        <dbReference type="ARBA" id="ARBA00023014"/>
    </source>
</evidence>
<dbReference type="FunFam" id="3.30.420.10:FF:000015">
    <property type="entry name" value="DNA polymerase epsilon catalytic subunit"/>
    <property type="match status" value="1"/>
</dbReference>
<comment type="similarity">
    <text evidence="4 21">Belongs to the DNA polymerase type-B family.</text>
</comment>
<comment type="caution">
    <text evidence="24">The sequence shown here is derived from an EMBL/GenBank/DDBJ whole genome shotgun (WGS) entry which is preliminary data.</text>
</comment>
<dbReference type="FunFam" id="1.10.132.60:FF:000002">
    <property type="entry name" value="DNA polymerase epsilon catalytic subunit"/>
    <property type="match status" value="1"/>
</dbReference>
<keyword evidence="7 21" id="KW-0548">Nucleotidyltransferase</keyword>
<dbReference type="InterPro" id="IPR023211">
    <property type="entry name" value="DNA_pol_palm_dom_sf"/>
</dbReference>
<name>A0A6V8QR71_TRIAP</name>
<dbReference type="InterPro" id="IPR006133">
    <property type="entry name" value="DNA-dir_DNA_pol_B_exonuc"/>
</dbReference>
<keyword evidence="6 21" id="KW-0808">Transferase</keyword>
<dbReference type="InterPro" id="IPR029703">
    <property type="entry name" value="POL2"/>
</dbReference>
<proteinExistence type="inferred from homology"/>
<comment type="subcellular location">
    <subcellularLocation>
        <location evidence="3">Mitochondrion</location>
    </subcellularLocation>
    <subcellularLocation>
        <location evidence="2 21">Nucleus</location>
    </subcellularLocation>
</comment>
<dbReference type="PANTHER" id="PTHR10670">
    <property type="entry name" value="DNA POLYMERASE EPSILON CATALYTIC SUBUNIT A"/>
    <property type="match status" value="1"/>
</dbReference>
<keyword evidence="5 21" id="KW-0004">4Fe-4S</keyword>
<evidence type="ECO:0000256" key="10">
    <source>
        <dbReference type="ARBA" id="ARBA00022771"/>
    </source>
</evidence>
<dbReference type="Proteomes" id="UP000517252">
    <property type="component" value="Unassembled WGS sequence"/>
</dbReference>
<evidence type="ECO:0000256" key="1">
    <source>
        <dbReference type="ARBA" id="ARBA00001966"/>
    </source>
</evidence>
<evidence type="ECO:0000259" key="23">
    <source>
        <dbReference type="SMART" id="SM01159"/>
    </source>
</evidence>
<dbReference type="GO" id="GO:0005739">
    <property type="term" value="C:mitochondrion"/>
    <property type="evidence" value="ECO:0007669"/>
    <property type="project" value="UniProtKB-SubCell"/>
</dbReference>
<dbReference type="GO" id="GO:0006287">
    <property type="term" value="P:base-excision repair, gap-filling"/>
    <property type="evidence" value="ECO:0007669"/>
    <property type="project" value="TreeGrafter"/>
</dbReference>
<comment type="subunit">
    <text evidence="20">Heterotetramer. Consists of 4 subunits: POL2, DPB2, DPB3 and DPB4.</text>
</comment>
<feature type="compositionally biased region" description="Polar residues" evidence="22">
    <location>
        <begin position="1963"/>
        <end position="1974"/>
    </location>
</feature>
<dbReference type="GO" id="GO:0006297">
    <property type="term" value="P:nucleotide-excision repair, DNA gap filling"/>
    <property type="evidence" value="ECO:0007669"/>
    <property type="project" value="TreeGrafter"/>
</dbReference>
<gene>
    <name evidence="24" type="ORF">TASIC1_0004051500</name>
</gene>
<evidence type="ECO:0000256" key="12">
    <source>
        <dbReference type="ARBA" id="ARBA00022932"/>
    </source>
</evidence>
<dbReference type="Gene3D" id="3.30.420.10">
    <property type="entry name" value="Ribonuclease H-like superfamily/Ribonuclease H"/>
    <property type="match status" value="1"/>
</dbReference>
<feature type="region of interest" description="Disordered" evidence="22">
    <location>
        <begin position="1234"/>
        <end position="1263"/>
    </location>
</feature>
<evidence type="ECO:0000256" key="19">
    <source>
        <dbReference type="ARBA" id="ARBA00057054"/>
    </source>
</evidence>
<dbReference type="Pfam" id="PF22634">
    <property type="entry name" value="POL2_thumb"/>
    <property type="match status" value="1"/>
</dbReference>
<evidence type="ECO:0000256" key="22">
    <source>
        <dbReference type="SAM" id="MobiDB-lite"/>
    </source>
</evidence>
<dbReference type="GO" id="GO:0051539">
    <property type="term" value="F:4 iron, 4 sulfur cluster binding"/>
    <property type="evidence" value="ECO:0007669"/>
    <property type="project" value="UniProtKB-KW"/>
</dbReference>
<dbReference type="OrthoDB" id="10060449at2759"/>
<evidence type="ECO:0000256" key="17">
    <source>
        <dbReference type="ARBA" id="ARBA00023242"/>
    </source>
</evidence>
<dbReference type="InterPro" id="IPR036397">
    <property type="entry name" value="RNaseH_sf"/>
</dbReference>
<dbReference type="Pfam" id="PF03104">
    <property type="entry name" value="DNA_pol_B_exo1"/>
    <property type="match status" value="1"/>
</dbReference>
<evidence type="ECO:0000256" key="18">
    <source>
        <dbReference type="ARBA" id="ARBA00049244"/>
    </source>
</evidence>
<dbReference type="GO" id="GO:0008270">
    <property type="term" value="F:zinc ion binding"/>
    <property type="evidence" value="ECO:0007669"/>
    <property type="project" value="UniProtKB-KW"/>
</dbReference>